<dbReference type="GO" id="GO:0005886">
    <property type="term" value="C:plasma membrane"/>
    <property type="evidence" value="ECO:0007669"/>
    <property type="project" value="UniProtKB-SubCell"/>
</dbReference>
<keyword evidence="6" id="KW-1003">Cell membrane</keyword>
<sequence>MLAFFVSIIVERWRTTFSNMGWIENCALTVNAIIISKCEEARLLRRNIIRYLILAQILTFRDISIRVRRRFPNIDSILKAGFLTEEEMDQLENVDLAYNKYWVPVNWAIVLANKANANGYVLSAPGMISLIQEIKTFRSGLATLCNYDWVPIPIAYPQVVFFAVRIYFLFCLVTRQYTRVPNKAFESVQLFIRPFITIIEFICIVGWMKVAEALLNPLGEDDDDFESNFLIDKNIFTGMKIVDEFDEAPSLFEDHFSDPGAVPIYSADSQKYHPHGVLVGSVSNVTLAQFDEKITMVPVAPDISSQEHQRPSLRRRFKSGSSQNCSRAGSLRNSQIRRQNSEGENNDGYELDYDPGTIANKLNELSPTRPGKFFTNLTKVDENEEESPPSSTASAVSRV</sequence>
<dbReference type="InterPro" id="IPR000615">
    <property type="entry name" value="Bestrophin"/>
</dbReference>
<feature type="region of interest" description="Disordered" evidence="7">
    <location>
        <begin position="301"/>
        <end position="399"/>
    </location>
</feature>
<comment type="function">
    <text evidence="6">Forms chloride channels.</text>
</comment>
<comment type="subcellular location">
    <subcellularLocation>
        <location evidence="6">Cell membrane</location>
        <topology evidence="6">Multi-pass membrane protein</topology>
    </subcellularLocation>
    <subcellularLocation>
        <location evidence="1">Membrane</location>
        <topology evidence="1">Multi-pass membrane protein</topology>
    </subcellularLocation>
</comment>
<dbReference type="Pfam" id="PF01062">
    <property type="entry name" value="Bestrophin"/>
    <property type="match status" value="1"/>
</dbReference>
<evidence type="ECO:0000256" key="1">
    <source>
        <dbReference type="ARBA" id="ARBA00004141"/>
    </source>
</evidence>
<dbReference type="Proteomes" id="UP000005237">
    <property type="component" value="Unassembled WGS sequence"/>
</dbReference>
<organism evidence="8 9">
    <name type="scientific">Caenorhabditis japonica</name>
    <dbReference type="NCBI Taxonomy" id="281687"/>
    <lineage>
        <taxon>Eukaryota</taxon>
        <taxon>Metazoa</taxon>
        <taxon>Ecdysozoa</taxon>
        <taxon>Nematoda</taxon>
        <taxon>Chromadorea</taxon>
        <taxon>Rhabditida</taxon>
        <taxon>Rhabditina</taxon>
        <taxon>Rhabditomorpha</taxon>
        <taxon>Rhabditoidea</taxon>
        <taxon>Rhabditidae</taxon>
        <taxon>Peloderinae</taxon>
        <taxon>Caenorhabditis</taxon>
    </lineage>
</organism>
<keyword evidence="2 6" id="KW-0812">Transmembrane</keyword>
<dbReference type="GO" id="GO:0034707">
    <property type="term" value="C:chloride channel complex"/>
    <property type="evidence" value="ECO:0007669"/>
    <property type="project" value="UniProtKB-KW"/>
</dbReference>
<comment type="similarity">
    <text evidence="5 6">Belongs to the anion channel-forming bestrophin (TC 1.A.46) family. Calcium-sensitive chloride channel subfamily.</text>
</comment>
<reference evidence="9" key="1">
    <citation type="submission" date="2010-08" db="EMBL/GenBank/DDBJ databases">
        <authorList>
            <consortium name="Caenorhabditis japonica Sequencing Consortium"/>
            <person name="Wilson R.K."/>
        </authorList>
    </citation>
    <scope>NUCLEOTIDE SEQUENCE [LARGE SCALE GENOMIC DNA]</scope>
    <source>
        <strain evidence="9">DF5081</strain>
    </source>
</reference>
<keyword evidence="6" id="KW-0406">Ion transport</keyword>
<dbReference type="InterPro" id="IPR021134">
    <property type="entry name" value="Bestrophin-like"/>
</dbReference>
<dbReference type="PANTHER" id="PTHR10736:SF19">
    <property type="entry name" value="BESTROPHIN HOMOLOG"/>
    <property type="match status" value="1"/>
</dbReference>
<comment type="caution">
    <text evidence="6">Lacks conserved residue(s) required for the propagation of feature annotation.</text>
</comment>
<keyword evidence="3 6" id="KW-1133">Transmembrane helix</keyword>
<keyword evidence="6" id="KW-0407">Ion channel</keyword>
<name>A0A8R1HV47_CAEJA</name>
<evidence type="ECO:0000313" key="9">
    <source>
        <dbReference type="Proteomes" id="UP000005237"/>
    </source>
</evidence>
<evidence type="ECO:0000256" key="6">
    <source>
        <dbReference type="RuleBase" id="RU363126"/>
    </source>
</evidence>
<feature type="compositionally biased region" description="Acidic residues" evidence="7">
    <location>
        <begin position="344"/>
        <end position="353"/>
    </location>
</feature>
<keyword evidence="6" id="KW-0813">Transport</keyword>
<keyword evidence="9" id="KW-1185">Reference proteome</keyword>
<evidence type="ECO:0000313" key="8">
    <source>
        <dbReference type="EnsemblMetazoa" id="CJA10571.1"/>
    </source>
</evidence>
<reference evidence="8" key="2">
    <citation type="submission" date="2022-06" db="UniProtKB">
        <authorList>
            <consortium name="EnsemblMetazoa"/>
        </authorList>
    </citation>
    <scope>IDENTIFICATION</scope>
    <source>
        <strain evidence="8">DF5081</strain>
    </source>
</reference>
<dbReference type="PANTHER" id="PTHR10736">
    <property type="entry name" value="BESTROPHIN"/>
    <property type="match status" value="1"/>
</dbReference>
<evidence type="ECO:0000256" key="2">
    <source>
        <dbReference type="ARBA" id="ARBA00022692"/>
    </source>
</evidence>
<feature type="transmembrane region" description="Helical" evidence="6">
    <location>
        <begin position="190"/>
        <end position="208"/>
    </location>
</feature>
<protein>
    <recommendedName>
        <fullName evidence="6">Bestrophin homolog</fullName>
    </recommendedName>
</protein>
<keyword evidence="4 6" id="KW-0472">Membrane</keyword>
<dbReference type="EnsemblMetazoa" id="CJA10571.1">
    <property type="protein sequence ID" value="CJA10571.1"/>
    <property type="gene ID" value="WBGene00129775"/>
</dbReference>
<accession>A0A8R1HV47</accession>
<feature type="compositionally biased region" description="Polar residues" evidence="7">
    <location>
        <begin position="319"/>
        <end position="338"/>
    </location>
</feature>
<evidence type="ECO:0000256" key="4">
    <source>
        <dbReference type="ARBA" id="ARBA00023136"/>
    </source>
</evidence>
<dbReference type="AlphaFoldDB" id="A0A8R1HV47"/>
<keyword evidence="6" id="KW-0868">Chloride</keyword>
<dbReference type="GO" id="GO:0005254">
    <property type="term" value="F:chloride channel activity"/>
    <property type="evidence" value="ECO:0007669"/>
    <property type="project" value="UniProtKB-KW"/>
</dbReference>
<evidence type="ECO:0000256" key="5">
    <source>
        <dbReference type="ARBA" id="ARBA00034769"/>
    </source>
</evidence>
<evidence type="ECO:0000256" key="3">
    <source>
        <dbReference type="ARBA" id="ARBA00022989"/>
    </source>
</evidence>
<proteinExistence type="inferred from homology"/>
<evidence type="ECO:0000256" key="7">
    <source>
        <dbReference type="SAM" id="MobiDB-lite"/>
    </source>
</evidence>
<keyword evidence="6" id="KW-0869">Chloride channel</keyword>